<dbReference type="AlphaFoldDB" id="A0A3Q2Z647"/>
<evidence type="ECO:0000256" key="9">
    <source>
        <dbReference type="ARBA" id="ARBA00037847"/>
    </source>
</evidence>
<reference evidence="12" key="2">
    <citation type="submission" date="2025-09" db="UniProtKB">
        <authorList>
            <consortium name="Ensembl"/>
        </authorList>
    </citation>
    <scope>IDENTIFICATION</scope>
</reference>
<name>A0A3Q2Z647_HIPCM</name>
<evidence type="ECO:0000256" key="4">
    <source>
        <dbReference type="ARBA" id="ARBA00022692"/>
    </source>
</evidence>
<dbReference type="OrthoDB" id="6258998at2759"/>
<evidence type="ECO:0000259" key="11">
    <source>
        <dbReference type="Pfam" id="PF05609"/>
    </source>
</evidence>
<dbReference type="PANTHER" id="PTHR18843:SF7">
    <property type="entry name" value="LAMINA-ASSOCIATED POLYPEPTIDE 1B ISOFORM 1-RELATED"/>
    <property type="match status" value="1"/>
</dbReference>
<keyword evidence="4" id="KW-0812">Transmembrane</keyword>
<dbReference type="Gene3D" id="3.40.50.12190">
    <property type="match status" value="1"/>
</dbReference>
<keyword evidence="13" id="KW-1185">Reference proteome</keyword>
<accession>A0A3Q2Z647</accession>
<dbReference type="STRING" id="109280.ENSHCOP00000027316"/>
<evidence type="ECO:0000313" key="12">
    <source>
        <dbReference type="Ensembl" id="ENSHCOP00000027316.1"/>
    </source>
</evidence>
<evidence type="ECO:0000256" key="3">
    <source>
        <dbReference type="ARBA" id="ARBA00022553"/>
    </source>
</evidence>
<proteinExistence type="inferred from homology"/>
<keyword evidence="3" id="KW-0597">Phosphoprotein</keyword>
<sequence length="459" mass="50937">MELVMEDPPDRDFHLQQEEEAAAGIKEEATDERITQCSEGDQHEENSVILTDGWSQGDLDEPNVENGAVPALDPDGNIDESDHGSAGSQSNEDPTRKDDDSAAGEDQPGDEEALEDITPATQRDAIPDHVDGPKESLQEDRLVLNDTDRNDLKESRIWDPEGKEAAQMPQKASTEKLRDELRTKVETIGPTTQETSVLGVTGIPGVRRYLIGIGIVLALVAILVQLVLRPEPPPPSATPPIDIFLRQLEKVETRFHRQRPELWIRSRIHLKRHLLTQRPSEPVSLILTAGVAGRRTLRCLARDLASAFSSALNASVLHIDGASKVGEDSDQVKLDIDGQLQVAFEGDKPVAVIHRFEQLPPGSTLIFYRYCDHENAAYKKTFLIFTVLLEGEEEIPAGTSLSAVEEMVDDHLQRKFLSHGRPLAFDRMDLDKYGGLWSRISHLILPVATEAWTERESCS</sequence>
<evidence type="ECO:0000256" key="1">
    <source>
        <dbReference type="ARBA" id="ARBA00004259"/>
    </source>
</evidence>
<feature type="domain" description="Torsin-1A-interacting protein 1/2 AAA+ activator" evidence="11">
    <location>
        <begin position="238"/>
        <end position="458"/>
    </location>
</feature>
<evidence type="ECO:0000313" key="13">
    <source>
        <dbReference type="Proteomes" id="UP000264820"/>
    </source>
</evidence>
<dbReference type="RefSeq" id="XP_019752235.1">
    <property type="nucleotide sequence ID" value="XM_019896676.1"/>
</dbReference>
<dbReference type="PANTHER" id="PTHR18843">
    <property type="entry name" value="TORSIN-1A-INTERACTING PROTEIN"/>
    <property type="match status" value="1"/>
</dbReference>
<reference evidence="12" key="1">
    <citation type="submission" date="2025-08" db="UniProtKB">
        <authorList>
            <consortium name="Ensembl"/>
        </authorList>
    </citation>
    <scope>IDENTIFICATION</scope>
</reference>
<keyword evidence="8" id="KW-0539">Nucleus</keyword>
<dbReference type="Proteomes" id="UP000264820">
    <property type="component" value="Unplaced"/>
</dbReference>
<comment type="similarity">
    <text evidence="2">Belongs to the TOR1AIP family.</text>
</comment>
<keyword evidence="5" id="KW-1133">Transmembrane helix</keyword>
<feature type="compositionally biased region" description="Acidic residues" evidence="10">
    <location>
        <begin position="101"/>
        <end position="115"/>
    </location>
</feature>
<dbReference type="InterPro" id="IPR046753">
    <property type="entry name" value="TOIP1/2_C"/>
</dbReference>
<evidence type="ECO:0000256" key="6">
    <source>
        <dbReference type="ARBA" id="ARBA00023136"/>
    </source>
</evidence>
<dbReference type="GeneTree" id="ENSGT00390000012166"/>
<dbReference type="GO" id="GO:0061024">
    <property type="term" value="P:membrane organization"/>
    <property type="evidence" value="ECO:0007669"/>
    <property type="project" value="TreeGrafter"/>
</dbReference>
<dbReference type="GeneID" id="109532064"/>
<keyword evidence="6" id="KW-0472">Membrane</keyword>
<protein>
    <submittedName>
        <fullName evidence="12">Torsin-1A-interacting protein 2-like</fullName>
    </submittedName>
</protein>
<dbReference type="Pfam" id="PF05609">
    <property type="entry name" value="LAP1_C"/>
    <property type="match status" value="1"/>
</dbReference>
<dbReference type="GO" id="GO:0005635">
    <property type="term" value="C:nuclear envelope"/>
    <property type="evidence" value="ECO:0007669"/>
    <property type="project" value="UniProtKB-SubCell"/>
</dbReference>
<comment type="subcellular location">
    <subcellularLocation>
        <location evidence="9">Endomembrane system</location>
        <topology evidence="9">Single-pass membrane protein</topology>
    </subcellularLocation>
    <subcellularLocation>
        <location evidence="1">Nucleus envelope</location>
    </subcellularLocation>
</comment>
<evidence type="ECO:0000256" key="8">
    <source>
        <dbReference type="ARBA" id="ARBA00023242"/>
    </source>
</evidence>
<keyword evidence="7" id="KW-0325">Glycoprotein</keyword>
<feature type="compositionally biased region" description="Basic and acidic residues" evidence="10">
    <location>
        <begin position="125"/>
        <end position="148"/>
    </location>
</feature>
<evidence type="ECO:0000256" key="5">
    <source>
        <dbReference type="ARBA" id="ARBA00022989"/>
    </source>
</evidence>
<feature type="compositionally biased region" description="Basic and acidic residues" evidence="10">
    <location>
        <begin position="25"/>
        <end position="46"/>
    </location>
</feature>
<dbReference type="GO" id="GO:0001671">
    <property type="term" value="F:ATPase activator activity"/>
    <property type="evidence" value="ECO:0007669"/>
    <property type="project" value="InterPro"/>
</dbReference>
<dbReference type="Ensembl" id="ENSHCOT00000023337.1">
    <property type="protein sequence ID" value="ENSHCOP00000027316.1"/>
    <property type="gene ID" value="ENSHCOG00000019024.1"/>
</dbReference>
<organism evidence="12 13">
    <name type="scientific">Hippocampus comes</name>
    <name type="common">Tiger tail seahorse</name>
    <dbReference type="NCBI Taxonomy" id="109280"/>
    <lineage>
        <taxon>Eukaryota</taxon>
        <taxon>Metazoa</taxon>
        <taxon>Chordata</taxon>
        <taxon>Craniata</taxon>
        <taxon>Vertebrata</taxon>
        <taxon>Euteleostomi</taxon>
        <taxon>Actinopterygii</taxon>
        <taxon>Neopterygii</taxon>
        <taxon>Teleostei</taxon>
        <taxon>Neoteleostei</taxon>
        <taxon>Acanthomorphata</taxon>
        <taxon>Syngnathiaria</taxon>
        <taxon>Syngnathiformes</taxon>
        <taxon>Syngnathoidei</taxon>
        <taxon>Syngnathidae</taxon>
        <taxon>Hippocampus</taxon>
    </lineage>
</organism>
<evidence type="ECO:0000256" key="10">
    <source>
        <dbReference type="SAM" id="MobiDB-lite"/>
    </source>
</evidence>
<dbReference type="InterPro" id="IPR008662">
    <property type="entry name" value="TOIP1/2"/>
</dbReference>
<feature type="region of interest" description="Disordered" evidence="10">
    <location>
        <begin position="23"/>
        <end position="148"/>
    </location>
</feature>
<evidence type="ECO:0000256" key="2">
    <source>
        <dbReference type="ARBA" id="ARBA00007860"/>
    </source>
</evidence>
<evidence type="ECO:0000256" key="7">
    <source>
        <dbReference type="ARBA" id="ARBA00023180"/>
    </source>
</evidence>
<dbReference type="GO" id="GO:0016020">
    <property type="term" value="C:membrane"/>
    <property type="evidence" value="ECO:0007669"/>
    <property type="project" value="TreeGrafter"/>
</dbReference>
<dbReference type="InterPro" id="IPR038599">
    <property type="entry name" value="LAP1C-like_C_sf"/>
</dbReference>